<proteinExistence type="predicted"/>
<evidence type="ECO:0000313" key="1">
    <source>
        <dbReference type="EMBL" id="KNZ53105.1"/>
    </source>
</evidence>
<dbReference type="EMBL" id="LAVV01008324">
    <property type="protein sequence ID" value="KNZ53105.1"/>
    <property type="molecule type" value="Genomic_DNA"/>
</dbReference>
<dbReference type="AlphaFoldDB" id="A0A0L6UYZ7"/>
<name>A0A0L6UYZ7_9BASI</name>
<dbReference type="VEuPathDB" id="FungiDB:VP01_333g1"/>
<protein>
    <submittedName>
        <fullName evidence="1">Uncharacterized protein</fullName>
    </submittedName>
</protein>
<comment type="caution">
    <text evidence="1">The sequence shown here is derived from an EMBL/GenBank/DDBJ whole genome shotgun (WGS) entry which is preliminary data.</text>
</comment>
<gene>
    <name evidence="1" type="ORF">VP01_333g1</name>
</gene>
<keyword evidence="2" id="KW-1185">Reference proteome</keyword>
<organism evidence="1 2">
    <name type="scientific">Puccinia sorghi</name>
    <dbReference type="NCBI Taxonomy" id="27349"/>
    <lineage>
        <taxon>Eukaryota</taxon>
        <taxon>Fungi</taxon>
        <taxon>Dikarya</taxon>
        <taxon>Basidiomycota</taxon>
        <taxon>Pucciniomycotina</taxon>
        <taxon>Pucciniomycetes</taxon>
        <taxon>Pucciniales</taxon>
        <taxon>Pucciniaceae</taxon>
        <taxon>Puccinia</taxon>
    </lineage>
</organism>
<accession>A0A0L6UYZ7</accession>
<reference evidence="1 2" key="1">
    <citation type="submission" date="2015-08" db="EMBL/GenBank/DDBJ databases">
        <title>Next Generation Sequencing and Analysis of the Genome of Puccinia sorghi L Schw, the Causal Agent of Maize Common Rust.</title>
        <authorList>
            <person name="Rochi L."/>
            <person name="Burguener G."/>
            <person name="Darino M."/>
            <person name="Turjanski A."/>
            <person name="Kreff E."/>
            <person name="Dieguez M.J."/>
            <person name="Sacco F."/>
        </authorList>
    </citation>
    <scope>NUCLEOTIDE SEQUENCE [LARGE SCALE GENOMIC DNA]</scope>
    <source>
        <strain evidence="1 2">RO10H11247</strain>
    </source>
</reference>
<sequence>MCLLFHPTLLLHITTPKLTQSHGRPFPQNFLKSKTRDWQGPGEGVSIQVDQVVFTDFDEDLLASPRFAKVRTGNGQDTIRSPAVPVLDNFIRR</sequence>
<evidence type="ECO:0000313" key="2">
    <source>
        <dbReference type="Proteomes" id="UP000037035"/>
    </source>
</evidence>
<dbReference type="Proteomes" id="UP000037035">
    <property type="component" value="Unassembled WGS sequence"/>
</dbReference>